<evidence type="ECO:0000256" key="4">
    <source>
        <dbReference type="ARBA" id="ARBA00022801"/>
    </source>
</evidence>
<accession>A0AAN6N1U0</accession>
<dbReference type="SUPFAM" id="SSF53474">
    <property type="entry name" value="alpha/beta-Hydrolases"/>
    <property type="match status" value="1"/>
</dbReference>
<evidence type="ECO:0000256" key="3">
    <source>
        <dbReference type="ARBA" id="ARBA00022677"/>
    </source>
</evidence>
<gene>
    <name evidence="6" type="ORF">QBC46DRAFT_394521</name>
</gene>
<comment type="caution">
    <text evidence="6">The sequence shown here is derived from an EMBL/GenBank/DDBJ whole genome shotgun (WGS) entry which is preliminary data.</text>
</comment>
<dbReference type="Pfam" id="PF10230">
    <property type="entry name" value="LIDHydrolase"/>
    <property type="match status" value="1"/>
</dbReference>
<feature type="coiled-coil region" evidence="5">
    <location>
        <begin position="261"/>
        <end position="292"/>
    </location>
</feature>
<dbReference type="Gene3D" id="3.40.50.1820">
    <property type="entry name" value="alpha/beta hydrolase"/>
    <property type="match status" value="1"/>
</dbReference>
<evidence type="ECO:0000313" key="6">
    <source>
        <dbReference type="EMBL" id="KAK3936628.1"/>
    </source>
</evidence>
<dbReference type="GO" id="GO:0005811">
    <property type="term" value="C:lipid droplet"/>
    <property type="evidence" value="ECO:0007669"/>
    <property type="project" value="UniProtKB-SubCell"/>
</dbReference>
<comment type="similarity">
    <text evidence="2">Belongs to the AB hydrolase superfamily. LDAH family.</text>
</comment>
<dbReference type="Proteomes" id="UP001303473">
    <property type="component" value="Unassembled WGS sequence"/>
</dbReference>
<dbReference type="InterPro" id="IPR029058">
    <property type="entry name" value="AB_hydrolase_fold"/>
</dbReference>
<dbReference type="GO" id="GO:0016298">
    <property type="term" value="F:lipase activity"/>
    <property type="evidence" value="ECO:0007669"/>
    <property type="project" value="InterPro"/>
</dbReference>
<dbReference type="AlphaFoldDB" id="A0AAN6N1U0"/>
<evidence type="ECO:0000256" key="1">
    <source>
        <dbReference type="ARBA" id="ARBA00004502"/>
    </source>
</evidence>
<keyword evidence="3" id="KW-0551">Lipid droplet</keyword>
<evidence type="ECO:0000256" key="5">
    <source>
        <dbReference type="SAM" id="Coils"/>
    </source>
</evidence>
<keyword evidence="4 6" id="KW-0378">Hydrolase</keyword>
<protein>
    <submittedName>
        <fullName evidence="6">Lipid droplet-associated hydrolase</fullName>
    </submittedName>
</protein>
<keyword evidence="5" id="KW-0175">Coiled coil</keyword>
<name>A0AAN6N1U0_9PEZI</name>
<dbReference type="GO" id="GO:0019915">
    <property type="term" value="P:lipid storage"/>
    <property type="evidence" value="ECO:0007669"/>
    <property type="project" value="InterPro"/>
</dbReference>
<comment type="subcellular location">
    <subcellularLocation>
        <location evidence="1">Lipid droplet</location>
    </subcellularLocation>
</comment>
<evidence type="ECO:0000256" key="2">
    <source>
        <dbReference type="ARBA" id="ARBA00008300"/>
    </source>
</evidence>
<organism evidence="6 7">
    <name type="scientific">Diplogelasinospora grovesii</name>
    <dbReference type="NCBI Taxonomy" id="303347"/>
    <lineage>
        <taxon>Eukaryota</taxon>
        <taxon>Fungi</taxon>
        <taxon>Dikarya</taxon>
        <taxon>Ascomycota</taxon>
        <taxon>Pezizomycotina</taxon>
        <taxon>Sordariomycetes</taxon>
        <taxon>Sordariomycetidae</taxon>
        <taxon>Sordariales</taxon>
        <taxon>Diplogelasinosporaceae</taxon>
        <taxon>Diplogelasinospora</taxon>
    </lineage>
</organism>
<dbReference type="InterPro" id="IPR019363">
    <property type="entry name" value="LDAH"/>
</dbReference>
<proteinExistence type="inferred from homology"/>
<reference evidence="7" key="1">
    <citation type="journal article" date="2023" name="Mol. Phylogenet. Evol.">
        <title>Genome-scale phylogeny and comparative genomics of the fungal order Sordariales.</title>
        <authorList>
            <person name="Hensen N."/>
            <person name="Bonometti L."/>
            <person name="Westerberg I."/>
            <person name="Brannstrom I.O."/>
            <person name="Guillou S."/>
            <person name="Cros-Aarteil S."/>
            <person name="Calhoun S."/>
            <person name="Haridas S."/>
            <person name="Kuo A."/>
            <person name="Mondo S."/>
            <person name="Pangilinan J."/>
            <person name="Riley R."/>
            <person name="LaButti K."/>
            <person name="Andreopoulos B."/>
            <person name="Lipzen A."/>
            <person name="Chen C."/>
            <person name="Yan M."/>
            <person name="Daum C."/>
            <person name="Ng V."/>
            <person name="Clum A."/>
            <person name="Steindorff A."/>
            <person name="Ohm R.A."/>
            <person name="Martin F."/>
            <person name="Silar P."/>
            <person name="Natvig D.O."/>
            <person name="Lalanne C."/>
            <person name="Gautier V."/>
            <person name="Ament-Velasquez S.L."/>
            <person name="Kruys A."/>
            <person name="Hutchinson M.I."/>
            <person name="Powell A.J."/>
            <person name="Barry K."/>
            <person name="Miller A.N."/>
            <person name="Grigoriev I.V."/>
            <person name="Debuchy R."/>
            <person name="Gladieux P."/>
            <person name="Hiltunen Thoren M."/>
            <person name="Johannesson H."/>
        </authorList>
    </citation>
    <scope>NUCLEOTIDE SEQUENCE [LARGE SCALE GENOMIC DNA]</scope>
    <source>
        <strain evidence="7">CBS 340.73</strain>
    </source>
</reference>
<dbReference type="PANTHER" id="PTHR13390">
    <property type="entry name" value="LIPASE"/>
    <property type="match status" value="1"/>
</dbReference>
<dbReference type="PANTHER" id="PTHR13390:SF0">
    <property type="entry name" value="LIPID DROPLET-ASSOCIATED HYDROLASE"/>
    <property type="match status" value="1"/>
</dbReference>
<dbReference type="EMBL" id="MU853877">
    <property type="protein sequence ID" value="KAK3936628.1"/>
    <property type="molecule type" value="Genomic_DNA"/>
</dbReference>
<sequence>MASGTRSASLAADGLKVPSLSFPSPHGEENARKQCLVFFIPGNPGLADYYTPFLATLRQLLDETEKRTATHAFHLYGQNLIGFEDADHEPFGGEVVPFGLESQICHFYDRLKSMRIQQDGNPRKGTHFDEVIVMGHSVGAYITIEIFHRHHLQLQQRDAKAAELKLKSAILLFPAVSHLAKSPSGQRLNMVRTTPFLDRNAHHIAKRFVDLWPESALNLFIRKALGFSPHAAAVTTRFLRSRDGIWQAIHLGKDELGTITEERWSEELWEVAEDLKEEEEEAEAQGDRNTARSVPKFFFYFGEDDHWVANECRDEFIEKRTAHNNRGSGRTRIVMDEDGIPHAFCINHSEVVAEKVKVWIDKIAGQ</sequence>
<keyword evidence="7" id="KW-1185">Reference proteome</keyword>
<evidence type="ECO:0000313" key="7">
    <source>
        <dbReference type="Proteomes" id="UP001303473"/>
    </source>
</evidence>